<evidence type="ECO:0000313" key="2">
    <source>
        <dbReference type="EMBL" id="KAK9719016.1"/>
    </source>
</evidence>
<comment type="caution">
    <text evidence="2">The sequence shown here is derived from an EMBL/GenBank/DDBJ whole genome shotgun (WGS) entry which is preliminary data.</text>
</comment>
<feature type="compositionally biased region" description="Low complexity" evidence="1">
    <location>
        <begin position="77"/>
        <end position="88"/>
    </location>
</feature>
<keyword evidence="3" id="KW-1185">Reference proteome</keyword>
<dbReference type="EMBL" id="JASJQH010007066">
    <property type="protein sequence ID" value="KAK9719016.1"/>
    <property type="molecule type" value="Genomic_DNA"/>
</dbReference>
<evidence type="ECO:0000256" key="1">
    <source>
        <dbReference type="SAM" id="MobiDB-lite"/>
    </source>
</evidence>
<organism evidence="2 3">
    <name type="scientific">Basidiobolus ranarum</name>
    <dbReference type="NCBI Taxonomy" id="34480"/>
    <lineage>
        <taxon>Eukaryota</taxon>
        <taxon>Fungi</taxon>
        <taxon>Fungi incertae sedis</taxon>
        <taxon>Zoopagomycota</taxon>
        <taxon>Entomophthoromycotina</taxon>
        <taxon>Basidiobolomycetes</taxon>
        <taxon>Basidiobolales</taxon>
        <taxon>Basidiobolaceae</taxon>
        <taxon>Basidiobolus</taxon>
    </lineage>
</organism>
<feature type="compositionally biased region" description="Low complexity" evidence="1">
    <location>
        <begin position="54"/>
        <end position="65"/>
    </location>
</feature>
<proteinExistence type="predicted"/>
<reference evidence="2 3" key="1">
    <citation type="submission" date="2023-04" db="EMBL/GenBank/DDBJ databases">
        <title>Genome of Basidiobolus ranarum AG-B5.</title>
        <authorList>
            <person name="Stajich J.E."/>
            <person name="Carter-House D."/>
            <person name="Gryganskyi A."/>
        </authorList>
    </citation>
    <scope>NUCLEOTIDE SEQUENCE [LARGE SCALE GENOMIC DNA]</scope>
    <source>
        <strain evidence="2 3">AG-B5</strain>
    </source>
</reference>
<feature type="compositionally biased region" description="Basic and acidic residues" evidence="1">
    <location>
        <begin position="66"/>
        <end position="76"/>
    </location>
</feature>
<sequence>MSKNTVARLVREYAQTGELPISKVRPESGKAQPSVPTSNRKKLKWKEARAQKPASTTVASSSSADRNPHFPLEHSLSHSHSPSLSPPSIITRASSISIPSMASLLPVPARPENPSLVNVSAPTLMGIHEMLINPSSSLFESDAALSNIINPVYDDDTMLSSSKHVPDTNPRL</sequence>
<gene>
    <name evidence="2" type="ORF">K7432_005093</name>
</gene>
<accession>A0ABR2W4J8</accession>
<protein>
    <submittedName>
        <fullName evidence="2">Uncharacterized protein</fullName>
    </submittedName>
</protein>
<dbReference type="Proteomes" id="UP001479436">
    <property type="component" value="Unassembled WGS sequence"/>
</dbReference>
<name>A0ABR2W4J8_9FUNG</name>
<evidence type="ECO:0000313" key="3">
    <source>
        <dbReference type="Proteomes" id="UP001479436"/>
    </source>
</evidence>
<feature type="region of interest" description="Disordered" evidence="1">
    <location>
        <begin position="14"/>
        <end position="88"/>
    </location>
</feature>